<dbReference type="Proteomes" id="UP000075621">
    <property type="component" value="Unassembled WGS sequence"/>
</dbReference>
<evidence type="ECO:0000313" key="2">
    <source>
        <dbReference type="EMBL" id="KYL34715.1"/>
    </source>
</evidence>
<comment type="caution">
    <text evidence="2">The sequence shown here is derived from an EMBL/GenBank/DDBJ whole genome shotgun (WGS) entry which is preliminary data.</text>
</comment>
<name>A0ABR5VUK6_9GAMM</name>
<dbReference type="EMBL" id="LVCM01000008">
    <property type="protein sequence ID" value="KYL34715.1"/>
    <property type="molecule type" value="Genomic_DNA"/>
</dbReference>
<gene>
    <name evidence="2" type="ORF">A2I98_09260</name>
</gene>
<accession>A0ABR5VUK6</accession>
<keyword evidence="1" id="KW-0472">Membrane</keyword>
<reference evidence="2 3" key="1">
    <citation type="submission" date="2016-03" db="EMBL/GenBank/DDBJ databases">
        <authorList>
            <person name="Zhang H."/>
            <person name="Liu R."/>
            <person name="Wang M."/>
            <person name="Wang H."/>
            <person name="Wang L."/>
            <person name="Song L."/>
        </authorList>
    </citation>
    <scope>NUCLEOTIDE SEQUENCE [LARGE SCALE GENOMIC DNA]</scope>
    <source>
        <strain evidence="2 3">DSM 16098</strain>
    </source>
</reference>
<feature type="transmembrane region" description="Helical" evidence="1">
    <location>
        <begin position="33"/>
        <end position="54"/>
    </location>
</feature>
<proteinExistence type="predicted"/>
<keyword evidence="1" id="KW-1133">Transmembrane helix</keyword>
<organism evidence="2 3">
    <name type="scientific">Pseudoalteromonas agarivorans</name>
    <dbReference type="NCBI Taxonomy" id="176102"/>
    <lineage>
        <taxon>Bacteria</taxon>
        <taxon>Pseudomonadati</taxon>
        <taxon>Pseudomonadota</taxon>
        <taxon>Gammaproteobacteria</taxon>
        <taxon>Alteromonadales</taxon>
        <taxon>Pseudoalteromonadaceae</taxon>
        <taxon>Pseudoalteromonas</taxon>
    </lineage>
</organism>
<protein>
    <submittedName>
        <fullName evidence="2">Uncharacterized protein</fullName>
    </submittedName>
</protein>
<sequence>MYFPKVEYHGAFFFFLKEQCAYNSCDKNHKIKFMMPVFLIIFTILFDHNINIFFRKNMFTPIANVHSFFNKSATFYTSINIAKAAFA</sequence>
<keyword evidence="1" id="KW-0812">Transmembrane</keyword>
<evidence type="ECO:0000256" key="1">
    <source>
        <dbReference type="SAM" id="Phobius"/>
    </source>
</evidence>
<evidence type="ECO:0000313" key="3">
    <source>
        <dbReference type="Proteomes" id="UP000075621"/>
    </source>
</evidence>